<feature type="domain" description="EF-hand" evidence="2">
    <location>
        <begin position="37"/>
        <end position="72"/>
    </location>
</feature>
<comment type="caution">
    <text evidence="3">The sequence shown here is derived from an EMBL/GenBank/DDBJ whole genome shotgun (WGS) entry which is preliminary data.</text>
</comment>
<accession>A0A2W5A6U7</accession>
<keyword evidence="1" id="KW-0732">Signal</keyword>
<evidence type="ECO:0000313" key="4">
    <source>
        <dbReference type="Proteomes" id="UP000249066"/>
    </source>
</evidence>
<dbReference type="Pfam" id="PF13499">
    <property type="entry name" value="EF-hand_7"/>
    <property type="match status" value="1"/>
</dbReference>
<feature type="chain" id="PRO_5016159747" evidence="1">
    <location>
        <begin position="23"/>
        <end position="141"/>
    </location>
</feature>
<dbReference type="EMBL" id="QFNN01000028">
    <property type="protein sequence ID" value="PZO90420.1"/>
    <property type="molecule type" value="Genomic_DNA"/>
</dbReference>
<proteinExistence type="predicted"/>
<organism evidence="3 4">
    <name type="scientific">Sphingomonas sanxanigenens</name>
    <dbReference type="NCBI Taxonomy" id="397260"/>
    <lineage>
        <taxon>Bacteria</taxon>
        <taxon>Pseudomonadati</taxon>
        <taxon>Pseudomonadota</taxon>
        <taxon>Alphaproteobacteria</taxon>
        <taxon>Sphingomonadales</taxon>
        <taxon>Sphingomonadaceae</taxon>
        <taxon>Sphingomonas</taxon>
    </lineage>
</organism>
<dbReference type="Gene3D" id="1.10.238.10">
    <property type="entry name" value="EF-hand"/>
    <property type="match status" value="2"/>
</dbReference>
<dbReference type="Pfam" id="PF13202">
    <property type="entry name" value="EF-hand_5"/>
    <property type="match status" value="1"/>
</dbReference>
<feature type="signal peptide" evidence="1">
    <location>
        <begin position="1"/>
        <end position="22"/>
    </location>
</feature>
<dbReference type="AlphaFoldDB" id="A0A2W5A6U7"/>
<dbReference type="SMART" id="SM00054">
    <property type="entry name" value="EFh"/>
    <property type="match status" value="2"/>
</dbReference>
<protein>
    <submittedName>
        <fullName evidence="3">Calmodulin</fullName>
    </submittedName>
</protein>
<reference evidence="3 4" key="1">
    <citation type="submission" date="2017-08" db="EMBL/GenBank/DDBJ databases">
        <title>Infants hospitalized years apart are colonized by the same room-sourced microbial strains.</title>
        <authorList>
            <person name="Brooks B."/>
            <person name="Olm M.R."/>
            <person name="Firek B.A."/>
            <person name="Baker R."/>
            <person name="Thomas B.C."/>
            <person name="Morowitz M.J."/>
            <person name="Banfield J.F."/>
        </authorList>
    </citation>
    <scope>NUCLEOTIDE SEQUENCE [LARGE SCALE GENOMIC DNA]</scope>
    <source>
        <strain evidence="3">S2_018_000_R2_101</strain>
    </source>
</reference>
<name>A0A2W5A6U7_9SPHN</name>
<dbReference type="PROSITE" id="PS50222">
    <property type="entry name" value="EF_HAND_2"/>
    <property type="match status" value="1"/>
</dbReference>
<dbReference type="Proteomes" id="UP000249066">
    <property type="component" value="Unassembled WGS sequence"/>
</dbReference>
<gene>
    <name evidence="3" type="ORF">DI623_06640</name>
</gene>
<dbReference type="GO" id="GO:0005509">
    <property type="term" value="F:calcium ion binding"/>
    <property type="evidence" value="ECO:0007669"/>
    <property type="project" value="InterPro"/>
</dbReference>
<evidence type="ECO:0000259" key="2">
    <source>
        <dbReference type="PROSITE" id="PS50222"/>
    </source>
</evidence>
<evidence type="ECO:0000313" key="3">
    <source>
        <dbReference type="EMBL" id="PZO90420.1"/>
    </source>
</evidence>
<dbReference type="SUPFAM" id="SSF47473">
    <property type="entry name" value="EF-hand"/>
    <property type="match status" value="1"/>
</dbReference>
<dbReference type="CDD" id="cd00051">
    <property type="entry name" value="EFh"/>
    <property type="match status" value="1"/>
</dbReference>
<evidence type="ECO:0000256" key="1">
    <source>
        <dbReference type="SAM" id="SignalP"/>
    </source>
</evidence>
<dbReference type="InterPro" id="IPR011992">
    <property type="entry name" value="EF-hand-dom_pair"/>
</dbReference>
<sequence>MMKQTIALGGSLIFALAAPAVAQPGAGRAPQPIDRATFEQRVERRFQMADANGDGYITRDEAQAAMNAMQRFGGGRGGGDRLAGSLDPRAFDAMDADHDGRVSLAEAKAAALRRFDAMDANHDGVLSVEERQAARGMRPQR</sequence>
<dbReference type="InterPro" id="IPR002048">
    <property type="entry name" value="EF_hand_dom"/>
</dbReference>